<dbReference type="STRING" id="933084.A0A067PJT0"/>
<dbReference type="EMBL" id="KL197750">
    <property type="protein sequence ID" value="KDQ51277.1"/>
    <property type="molecule type" value="Genomic_DNA"/>
</dbReference>
<gene>
    <name evidence="1" type="ORF">JAAARDRAFT_199304</name>
</gene>
<dbReference type="HOGENOM" id="CLU_021164_0_0_1"/>
<evidence type="ECO:0000313" key="2">
    <source>
        <dbReference type="Proteomes" id="UP000027265"/>
    </source>
</evidence>
<dbReference type="InterPro" id="IPR032675">
    <property type="entry name" value="LRR_dom_sf"/>
</dbReference>
<dbReference type="OrthoDB" id="3543113at2759"/>
<evidence type="ECO:0008006" key="3">
    <source>
        <dbReference type="Google" id="ProtNLM"/>
    </source>
</evidence>
<dbReference type="Gene3D" id="3.80.10.10">
    <property type="entry name" value="Ribonuclease Inhibitor"/>
    <property type="match status" value="1"/>
</dbReference>
<protein>
    <recommendedName>
        <fullName evidence="3">F-box domain-containing protein</fullName>
    </recommendedName>
</protein>
<accession>A0A067PJT0</accession>
<dbReference type="SUPFAM" id="SSF52047">
    <property type="entry name" value="RNI-like"/>
    <property type="match status" value="1"/>
</dbReference>
<name>A0A067PJT0_9AGAM</name>
<reference evidence="2" key="1">
    <citation type="journal article" date="2014" name="Proc. Natl. Acad. Sci. U.S.A.">
        <title>Extensive sampling of basidiomycete genomes demonstrates inadequacy of the white-rot/brown-rot paradigm for wood decay fungi.</title>
        <authorList>
            <person name="Riley R."/>
            <person name="Salamov A.A."/>
            <person name="Brown D.W."/>
            <person name="Nagy L.G."/>
            <person name="Floudas D."/>
            <person name="Held B.W."/>
            <person name="Levasseur A."/>
            <person name="Lombard V."/>
            <person name="Morin E."/>
            <person name="Otillar R."/>
            <person name="Lindquist E.A."/>
            <person name="Sun H."/>
            <person name="LaButti K.M."/>
            <person name="Schmutz J."/>
            <person name="Jabbour D."/>
            <person name="Luo H."/>
            <person name="Baker S.E."/>
            <person name="Pisabarro A.G."/>
            <person name="Walton J.D."/>
            <person name="Blanchette R.A."/>
            <person name="Henrissat B."/>
            <person name="Martin F."/>
            <person name="Cullen D."/>
            <person name="Hibbett D.S."/>
            <person name="Grigoriev I.V."/>
        </authorList>
    </citation>
    <scope>NUCLEOTIDE SEQUENCE [LARGE SCALE GENOMIC DNA]</scope>
    <source>
        <strain evidence="2">MUCL 33604</strain>
    </source>
</reference>
<organism evidence="1 2">
    <name type="scientific">Jaapia argillacea MUCL 33604</name>
    <dbReference type="NCBI Taxonomy" id="933084"/>
    <lineage>
        <taxon>Eukaryota</taxon>
        <taxon>Fungi</taxon>
        <taxon>Dikarya</taxon>
        <taxon>Basidiomycota</taxon>
        <taxon>Agaricomycotina</taxon>
        <taxon>Agaricomycetes</taxon>
        <taxon>Agaricomycetidae</taxon>
        <taxon>Jaapiales</taxon>
        <taxon>Jaapiaceae</taxon>
        <taxon>Jaapia</taxon>
    </lineage>
</organism>
<sequence length="570" mass="64084">MVTCRYQSHTRQPHSQAQVLCAIPVRIVSPPVLHAIYAICLPLYHKDYGAENALFAAAVPNEPYPITAFRSNGLGNALGLKNSPRCCLSVIIGRYASLFASHMHRCLQVHDILAHIAELACDQHDFRRRNRTAISFALTCRWFLDVGLDESWQELENILPLLKTLPEDLWEIRTGETYWGSVRIRTFAFTRSPTPLDWVRFESYASRVRRLGIQRRSGRFSVSWESPFSGVDSDVCQALLDYKPNALLPNLGELAWSVSSELFCHLPQFVGDKTRLLRVNVRGDAGELLHLQSILDAAPPIQDLRIFSHQTLDCQQISSFVCQFQRLRSLQVSFPLSDKAILYLSSFPHLTSLDIALNPADVQASLFTNIVALGLPHNRIPFQSLESLTIYCRTETHCVDFLQCMDFPRLRRFSLLLGAPPATPGLMDCFTALQRAASAALHTLNVEEETPRDLRLGSSQHHVFDARLIAPLLKFPTLKYLRIDATCSFDIGNAETRDMATAWPKVEHIELGMPGGWGTGSRITLDGLILFAKYCPNLKYLGIVIEPKIIPRLLGSDTGVEREQIRNPSV</sequence>
<evidence type="ECO:0000313" key="1">
    <source>
        <dbReference type="EMBL" id="KDQ51277.1"/>
    </source>
</evidence>
<dbReference type="Proteomes" id="UP000027265">
    <property type="component" value="Unassembled WGS sequence"/>
</dbReference>
<dbReference type="InParanoid" id="A0A067PJT0"/>
<keyword evidence="2" id="KW-1185">Reference proteome</keyword>
<proteinExistence type="predicted"/>
<dbReference type="AlphaFoldDB" id="A0A067PJT0"/>